<accession>A0A1I1NDL6</accession>
<dbReference type="Gene3D" id="2.60.40.4150">
    <property type="entry name" value="Type VI secretion system, lipoprotein SciN"/>
    <property type="match status" value="1"/>
</dbReference>
<gene>
    <name evidence="1" type="ORF">SAMN02745724_03026</name>
</gene>
<evidence type="ECO:0000313" key="1">
    <source>
        <dbReference type="EMBL" id="SFC95575.1"/>
    </source>
</evidence>
<protein>
    <submittedName>
        <fullName evidence="1">Type VI secretion system protein VasD</fullName>
    </submittedName>
</protein>
<proteinExistence type="predicted"/>
<organism evidence="1 2">
    <name type="scientific">Pseudoalteromonas denitrificans DSM 6059</name>
    <dbReference type="NCBI Taxonomy" id="1123010"/>
    <lineage>
        <taxon>Bacteria</taxon>
        <taxon>Pseudomonadati</taxon>
        <taxon>Pseudomonadota</taxon>
        <taxon>Gammaproteobacteria</taxon>
        <taxon>Alteromonadales</taxon>
        <taxon>Pseudoalteromonadaceae</taxon>
        <taxon>Pseudoalteromonas</taxon>
    </lineage>
</organism>
<evidence type="ECO:0000313" key="2">
    <source>
        <dbReference type="Proteomes" id="UP000198862"/>
    </source>
</evidence>
<dbReference type="PROSITE" id="PS51257">
    <property type="entry name" value="PROKAR_LIPOPROTEIN"/>
    <property type="match status" value="1"/>
</dbReference>
<dbReference type="RefSeq" id="WP_091985833.1">
    <property type="nucleotide sequence ID" value="NZ_FOLO01000025.1"/>
</dbReference>
<dbReference type="InterPro" id="IPR038706">
    <property type="entry name" value="Type_VI_SciN-like_sf"/>
</dbReference>
<name>A0A1I1NDL6_9GAMM</name>
<keyword evidence="2" id="KW-1185">Reference proteome</keyword>
<dbReference type="InterPro" id="IPR017734">
    <property type="entry name" value="T6SS_SciN"/>
</dbReference>
<dbReference type="Pfam" id="PF12790">
    <property type="entry name" value="T6SS-SciN"/>
    <property type="match status" value="1"/>
</dbReference>
<dbReference type="EMBL" id="FOLO01000025">
    <property type="protein sequence ID" value="SFC95575.1"/>
    <property type="molecule type" value="Genomic_DNA"/>
</dbReference>
<dbReference type="STRING" id="1123010.SAMN02745724_03026"/>
<reference evidence="1 2" key="1">
    <citation type="submission" date="2016-10" db="EMBL/GenBank/DDBJ databases">
        <authorList>
            <person name="de Groot N.N."/>
        </authorList>
    </citation>
    <scope>NUCLEOTIDE SEQUENCE [LARGE SCALE GENOMIC DNA]</scope>
    <source>
        <strain evidence="1 2">DSM 6059</strain>
    </source>
</reference>
<dbReference type="PANTHER" id="PTHR37625:SF4">
    <property type="entry name" value="OUTER MEMBRANE LIPOPROTEIN"/>
    <property type="match status" value="1"/>
</dbReference>
<dbReference type="Proteomes" id="UP000198862">
    <property type="component" value="Unassembled WGS sequence"/>
</dbReference>
<dbReference type="AlphaFoldDB" id="A0A1I1NDL6"/>
<sequence>MLNLSKKIVLIGFGFLLFGCMTTKVNLKVEATDNLNLNQFEEALPVVLKIYQLSDIQAFKNASFEQLWKSDKSVLANSLLTVEERTVNPSEKLNIEFEQDENARFVALVALFRDRSDNKWRTFHDLNSGSVKLSTSLEVLISSNSVQLPGVEVTQ</sequence>
<dbReference type="NCBIfam" id="TIGR03352">
    <property type="entry name" value="VI_chp_3"/>
    <property type="match status" value="1"/>
</dbReference>
<dbReference type="PANTHER" id="PTHR37625">
    <property type="entry name" value="OUTER MEMBRANE LIPOPROTEIN-RELATED"/>
    <property type="match status" value="1"/>
</dbReference>
<dbReference type="OrthoDB" id="7066769at2"/>